<dbReference type="InterPro" id="IPR005122">
    <property type="entry name" value="Uracil-DNA_glycosylase-like"/>
</dbReference>
<reference evidence="14" key="1">
    <citation type="submission" date="2009-12" db="EMBL/GenBank/DDBJ databases">
        <title>Sequence of Clostridiales genomosp. BVAB3 str. UPII9-5.</title>
        <authorList>
            <person name="Madupu R."/>
            <person name="Durkin A.S."/>
            <person name="Torralba M."/>
            <person name="Methe B."/>
            <person name="Sutton G.G."/>
            <person name="Strausberg R.L."/>
            <person name="Nelson K.E."/>
        </authorList>
    </citation>
    <scope>NUCLEOTIDE SEQUENCE [LARGE SCALE GENOMIC DNA]</scope>
    <source>
        <strain evidence="14">W1219</strain>
    </source>
</reference>
<dbReference type="GO" id="GO:0004844">
    <property type="term" value="F:uracil DNA N-glycosylase activity"/>
    <property type="evidence" value="ECO:0007669"/>
    <property type="project" value="UniProtKB-UniRule"/>
</dbReference>
<feature type="active site" description="Proton acceptor" evidence="9 10">
    <location>
        <position position="63"/>
    </location>
</feature>
<dbReference type="SUPFAM" id="SSF52141">
    <property type="entry name" value="Uracil-DNA glycosylase-like"/>
    <property type="match status" value="1"/>
</dbReference>
<evidence type="ECO:0000256" key="9">
    <source>
        <dbReference type="HAMAP-Rule" id="MF_00148"/>
    </source>
</evidence>
<dbReference type="AlphaFoldDB" id="D2MMA4"/>
<dbReference type="PANTHER" id="PTHR11264:SF0">
    <property type="entry name" value="URACIL-DNA GLYCOSYLASE"/>
    <property type="match status" value="1"/>
</dbReference>
<evidence type="ECO:0000313" key="14">
    <source>
        <dbReference type="Proteomes" id="UP000005017"/>
    </source>
</evidence>
<comment type="function">
    <text evidence="2 9 11">Excises uracil residues from the DNA which can arise as a result of misincorporation of dUMP residues by DNA polymerase or due to deamination of cytosine.</text>
</comment>
<evidence type="ECO:0000256" key="8">
    <source>
        <dbReference type="ARBA" id="ARBA00023204"/>
    </source>
</evidence>
<dbReference type="GO" id="GO:0005737">
    <property type="term" value="C:cytoplasm"/>
    <property type="evidence" value="ECO:0007669"/>
    <property type="project" value="UniProtKB-SubCell"/>
</dbReference>
<organism evidence="13 14">
    <name type="scientific">Bulleidia extructa W1219</name>
    <dbReference type="NCBI Taxonomy" id="679192"/>
    <lineage>
        <taxon>Bacteria</taxon>
        <taxon>Bacillati</taxon>
        <taxon>Bacillota</taxon>
        <taxon>Erysipelotrichia</taxon>
        <taxon>Erysipelotrichales</taxon>
        <taxon>Erysipelotrichaceae</taxon>
        <taxon>Bulleidia</taxon>
    </lineage>
</organism>
<dbReference type="Gene3D" id="3.40.470.10">
    <property type="entry name" value="Uracil-DNA glycosylase-like domain"/>
    <property type="match status" value="1"/>
</dbReference>
<keyword evidence="9" id="KW-0963">Cytoplasm</keyword>
<proteinExistence type="inferred from homology"/>
<dbReference type="STRING" id="679192.HMPREF9013_0882"/>
<evidence type="ECO:0000256" key="3">
    <source>
        <dbReference type="ARBA" id="ARBA00008184"/>
    </source>
</evidence>
<evidence type="ECO:0000256" key="7">
    <source>
        <dbReference type="ARBA" id="ARBA00022801"/>
    </source>
</evidence>
<dbReference type="InterPro" id="IPR002043">
    <property type="entry name" value="UDG_fam1"/>
</dbReference>
<dbReference type="Pfam" id="PF03167">
    <property type="entry name" value="UDG"/>
    <property type="match status" value="1"/>
</dbReference>
<dbReference type="RefSeq" id="WP_006626525.1">
    <property type="nucleotide sequence ID" value="NZ_ADFR01000002.1"/>
</dbReference>
<evidence type="ECO:0000256" key="2">
    <source>
        <dbReference type="ARBA" id="ARBA00002631"/>
    </source>
</evidence>
<comment type="catalytic activity">
    <reaction evidence="1 9 11">
        <text>Hydrolyzes single-stranded DNA or mismatched double-stranded DNA and polynucleotides, releasing free uracil.</text>
        <dbReference type="EC" id="3.2.2.27"/>
    </reaction>
</comment>
<comment type="similarity">
    <text evidence="3 9 11">Belongs to the uracil-DNA glycosylase (UDG) superfamily. UNG family.</text>
</comment>
<evidence type="ECO:0000256" key="4">
    <source>
        <dbReference type="ARBA" id="ARBA00012030"/>
    </source>
</evidence>
<gene>
    <name evidence="9 13" type="primary">ung</name>
    <name evidence="13" type="ORF">HMPREF9013_0882</name>
</gene>
<dbReference type="InterPro" id="IPR036895">
    <property type="entry name" value="Uracil-DNA_glycosylase-like_sf"/>
</dbReference>
<evidence type="ECO:0000256" key="11">
    <source>
        <dbReference type="RuleBase" id="RU003780"/>
    </source>
</evidence>
<dbReference type="EMBL" id="ADFR01000002">
    <property type="protein sequence ID" value="EFC06180.1"/>
    <property type="molecule type" value="Genomic_DNA"/>
</dbReference>
<dbReference type="SMART" id="SM00987">
    <property type="entry name" value="UreE_C"/>
    <property type="match status" value="1"/>
</dbReference>
<keyword evidence="6 9" id="KW-0227">DNA damage</keyword>
<keyword evidence="13" id="KW-0326">Glycosidase</keyword>
<dbReference type="eggNOG" id="COG0692">
    <property type="taxonomic scope" value="Bacteria"/>
</dbReference>
<feature type="domain" description="Uracil-DNA glycosylase-like" evidence="12">
    <location>
        <begin position="48"/>
        <end position="207"/>
    </location>
</feature>
<dbReference type="HAMAP" id="MF_00148">
    <property type="entry name" value="UDG"/>
    <property type="match status" value="1"/>
</dbReference>
<dbReference type="OrthoDB" id="9804372at2"/>
<dbReference type="CDD" id="cd10027">
    <property type="entry name" value="UDG-F1-like"/>
    <property type="match status" value="1"/>
</dbReference>
<dbReference type="EC" id="3.2.2.27" evidence="4 9"/>
<dbReference type="NCBIfam" id="NF003588">
    <property type="entry name" value="PRK05254.1-1"/>
    <property type="match status" value="1"/>
</dbReference>
<evidence type="ECO:0000259" key="12">
    <source>
        <dbReference type="SMART" id="SM00986"/>
    </source>
</evidence>
<keyword evidence="14" id="KW-1185">Reference proteome</keyword>
<evidence type="ECO:0000256" key="10">
    <source>
        <dbReference type="PROSITE-ProRule" id="PRU10072"/>
    </source>
</evidence>
<evidence type="ECO:0000313" key="13">
    <source>
        <dbReference type="EMBL" id="EFC06180.1"/>
    </source>
</evidence>
<evidence type="ECO:0000256" key="6">
    <source>
        <dbReference type="ARBA" id="ARBA00022763"/>
    </source>
</evidence>
<dbReference type="NCBIfam" id="TIGR00628">
    <property type="entry name" value="ung"/>
    <property type="match status" value="1"/>
</dbReference>
<sequence>MAKTKAWNGYVARELGNPEYQHLHEFVAREYSRQVVFPPINEIFCAFDLCPFEDIKVVILGQDPYPTRGMAHGLAFSVKEGRELPASLKNIFQEIESEYGYQRNKGNLQDWSKQGVFLLNTILTVREGRPLSHQGQGWEMFTDTVLQKINAEKDHVVFVLWGRQAQAKEKWIDPQKHLVLKSVHPSPLSAYRGFFGSGVFRKVNEQLQKWGYDPIQW</sequence>
<dbReference type="PANTHER" id="PTHR11264">
    <property type="entry name" value="URACIL-DNA GLYCOSYLASE"/>
    <property type="match status" value="1"/>
</dbReference>
<keyword evidence="7 9" id="KW-0378">Hydrolase</keyword>
<dbReference type="PROSITE" id="PS00130">
    <property type="entry name" value="U_DNA_GLYCOSYLASE"/>
    <property type="match status" value="1"/>
</dbReference>
<evidence type="ECO:0000256" key="5">
    <source>
        <dbReference type="ARBA" id="ARBA00018429"/>
    </source>
</evidence>
<dbReference type="NCBIfam" id="NF003592">
    <property type="entry name" value="PRK05254.1-5"/>
    <property type="match status" value="1"/>
</dbReference>
<evidence type="ECO:0000256" key="1">
    <source>
        <dbReference type="ARBA" id="ARBA00001400"/>
    </source>
</evidence>
<comment type="subcellular location">
    <subcellularLocation>
        <location evidence="9">Cytoplasm</location>
    </subcellularLocation>
</comment>
<accession>D2MMA4</accession>
<keyword evidence="8 9" id="KW-0234">DNA repair</keyword>
<name>D2MMA4_9FIRM</name>
<comment type="caution">
    <text evidence="13">The sequence shown here is derived from an EMBL/GenBank/DDBJ whole genome shotgun (WGS) entry which is preliminary data.</text>
</comment>
<dbReference type="NCBIfam" id="NF003589">
    <property type="entry name" value="PRK05254.1-2"/>
    <property type="match status" value="1"/>
</dbReference>
<dbReference type="Proteomes" id="UP000005017">
    <property type="component" value="Unassembled WGS sequence"/>
</dbReference>
<dbReference type="GO" id="GO:0097510">
    <property type="term" value="P:base-excision repair, AP site formation via deaminated base removal"/>
    <property type="evidence" value="ECO:0007669"/>
    <property type="project" value="TreeGrafter"/>
</dbReference>
<dbReference type="SMART" id="SM00986">
    <property type="entry name" value="UDG"/>
    <property type="match status" value="1"/>
</dbReference>
<protein>
    <recommendedName>
        <fullName evidence="5 9">Uracil-DNA glycosylase</fullName>
        <shortName evidence="9">UDG</shortName>
        <ecNumber evidence="4 9">3.2.2.27</ecNumber>
    </recommendedName>
</protein>
<dbReference type="InterPro" id="IPR018085">
    <property type="entry name" value="Ura-DNA_Glyclase_AS"/>
</dbReference>